<gene>
    <name evidence="2" type="ORF">WH47_02749</name>
</gene>
<feature type="region of interest" description="Disordered" evidence="1">
    <location>
        <begin position="1"/>
        <end position="59"/>
    </location>
</feature>
<sequence length="80" mass="9290">MVDSAEQPVKEETVRNEKRAGELGGVRAERRKGEKSKTETKGKEKARKRGEEREKEREKKRLVWALARFSCLAFEGVFRP</sequence>
<accession>A0A0L7QXA6</accession>
<evidence type="ECO:0000313" key="3">
    <source>
        <dbReference type="Proteomes" id="UP000053825"/>
    </source>
</evidence>
<dbReference type="AlphaFoldDB" id="A0A0L7QXA6"/>
<organism evidence="2 3">
    <name type="scientific">Habropoda laboriosa</name>
    <dbReference type="NCBI Taxonomy" id="597456"/>
    <lineage>
        <taxon>Eukaryota</taxon>
        <taxon>Metazoa</taxon>
        <taxon>Ecdysozoa</taxon>
        <taxon>Arthropoda</taxon>
        <taxon>Hexapoda</taxon>
        <taxon>Insecta</taxon>
        <taxon>Pterygota</taxon>
        <taxon>Neoptera</taxon>
        <taxon>Endopterygota</taxon>
        <taxon>Hymenoptera</taxon>
        <taxon>Apocrita</taxon>
        <taxon>Aculeata</taxon>
        <taxon>Apoidea</taxon>
        <taxon>Anthophila</taxon>
        <taxon>Apidae</taxon>
        <taxon>Habropoda</taxon>
    </lineage>
</organism>
<protein>
    <submittedName>
        <fullName evidence="2">Uncharacterized protein</fullName>
    </submittedName>
</protein>
<proteinExistence type="predicted"/>
<reference evidence="2 3" key="1">
    <citation type="submission" date="2015-07" db="EMBL/GenBank/DDBJ databases">
        <title>The genome of Habropoda laboriosa.</title>
        <authorList>
            <person name="Pan H."/>
            <person name="Kapheim K."/>
        </authorList>
    </citation>
    <scope>NUCLEOTIDE SEQUENCE [LARGE SCALE GENOMIC DNA]</scope>
    <source>
        <strain evidence="2">0110345459</strain>
    </source>
</reference>
<name>A0A0L7QXA6_9HYME</name>
<evidence type="ECO:0000256" key="1">
    <source>
        <dbReference type="SAM" id="MobiDB-lite"/>
    </source>
</evidence>
<feature type="compositionally biased region" description="Basic and acidic residues" evidence="1">
    <location>
        <begin position="8"/>
        <end position="59"/>
    </location>
</feature>
<dbReference type="EMBL" id="KQ414705">
    <property type="protein sequence ID" value="KOC63240.1"/>
    <property type="molecule type" value="Genomic_DNA"/>
</dbReference>
<keyword evidence="3" id="KW-1185">Reference proteome</keyword>
<evidence type="ECO:0000313" key="2">
    <source>
        <dbReference type="EMBL" id="KOC63240.1"/>
    </source>
</evidence>
<dbReference type="Proteomes" id="UP000053825">
    <property type="component" value="Unassembled WGS sequence"/>
</dbReference>